<protein>
    <submittedName>
        <fullName evidence="1">Uncharacterized protein</fullName>
    </submittedName>
</protein>
<sequence length="67" mass="7763">MANYNTCKQCGAPLGGDDIAIYRKLVHRGAQEFLCIDCLAAYFQCPRAEIEKRIRWYRESGQCTLFR</sequence>
<reference evidence="1" key="2">
    <citation type="submission" date="2021-04" db="EMBL/GenBank/DDBJ databases">
        <authorList>
            <person name="Gilroy R."/>
        </authorList>
    </citation>
    <scope>NUCLEOTIDE SEQUENCE</scope>
    <source>
        <strain evidence="1">ChiBcolR8-3208</strain>
    </source>
</reference>
<accession>A0A9D2LYG7</accession>
<dbReference type="Proteomes" id="UP000824214">
    <property type="component" value="Unassembled WGS sequence"/>
</dbReference>
<dbReference type="EMBL" id="DWXZ01000091">
    <property type="protein sequence ID" value="HJB37334.1"/>
    <property type="molecule type" value="Genomic_DNA"/>
</dbReference>
<organism evidence="1 2">
    <name type="scientific">Candidatus Acutalibacter ornithocaccae</name>
    <dbReference type="NCBI Taxonomy" id="2838416"/>
    <lineage>
        <taxon>Bacteria</taxon>
        <taxon>Bacillati</taxon>
        <taxon>Bacillota</taxon>
        <taxon>Clostridia</taxon>
        <taxon>Eubacteriales</taxon>
        <taxon>Acutalibacteraceae</taxon>
        <taxon>Acutalibacter</taxon>
    </lineage>
</organism>
<gene>
    <name evidence="1" type="ORF">H9942_04605</name>
</gene>
<comment type="caution">
    <text evidence="1">The sequence shown here is derived from an EMBL/GenBank/DDBJ whole genome shotgun (WGS) entry which is preliminary data.</text>
</comment>
<evidence type="ECO:0000313" key="1">
    <source>
        <dbReference type="EMBL" id="HJB37334.1"/>
    </source>
</evidence>
<proteinExistence type="predicted"/>
<dbReference type="AlphaFoldDB" id="A0A9D2LYG7"/>
<name>A0A9D2LYG7_9FIRM</name>
<reference evidence="1" key="1">
    <citation type="journal article" date="2021" name="PeerJ">
        <title>Extensive microbial diversity within the chicken gut microbiome revealed by metagenomics and culture.</title>
        <authorList>
            <person name="Gilroy R."/>
            <person name="Ravi A."/>
            <person name="Getino M."/>
            <person name="Pursley I."/>
            <person name="Horton D.L."/>
            <person name="Alikhan N.F."/>
            <person name="Baker D."/>
            <person name="Gharbi K."/>
            <person name="Hall N."/>
            <person name="Watson M."/>
            <person name="Adriaenssens E.M."/>
            <person name="Foster-Nyarko E."/>
            <person name="Jarju S."/>
            <person name="Secka A."/>
            <person name="Antonio M."/>
            <person name="Oren A."/>
            <person name="Chaudhuri R.R."/>
            <person name="La Ragione R."/>
            <person name="Hildebrand F."/>
            <person name="Pallen M.J."/>
        </authorList>
    </citation>
    <scope>NUCLEOTIDE SEQUENCE</scope>
    <source>
        <strain evidence="1">ChiBcolR8-3208</strain>
    </source>
</reference>
<evidence type="ECO:0000313" key="2">
    <source>
        <dbReference type="Proteomes" id="UP000824214"/>
    </source>
</evidence>